<dbReference type="AlphaFoldDB" id="A0A9W8RM09"/>
<evidence type="ECO:0000313" key="2">
    <source>
        <dbReference type="EMBL" id="KAJ4244192.1"/>
    </source>
</evidence>
<sequence>MEAISAAAPMSIEALKAGGFSHFPPEMRGHLTEQWSSTMAAQSLYNWAFPDTNQSLSTEIEELDGTKYMYAPGTQFTPHTSTSLSPPMSVTGRSNSVSHSTTDSDWGTFMQPVRSMSYQEGSFSAYNTVHEPMMVPGQQLSEGFFEFSDTLNASVNGVVPASQTGPRYNIDPALTLPLDADLLAHHPTPNQPQLDSRYTLTSDLNTYDSVWPH</sequence>
<evidence type="ECO:0000313" key="3">
    <source>
        <dbReference type="Proteomes" id="UP001152049"/>
    </source>
</evidence>
<gene>
    <name evidence="2" type="ORF">NW762_014573</name>
</gene>
<keyword evidence="3" id="KW-1185">Reference proteome</keyword>
<accession>A0A9W8RM09</accession>
<feature type="region of interest" description="Disordered" evidence="1">
    <location>
        <begin position="79"/>
        <end position="103"/>
    </location>
</feature>
<dbReference type="Proteomes" id="UP001152049">
    <property type="component" value="Unassembled WGS sequence"/>
</dbReference>
<dbReference type="EMBL" id="JAOQAZ010000052">
    <property type="protein sequence ID" value="KAJ4244192.1"/>
    <property type="molecule type" value="Genomic_DNA"/>
</dbReference>
<evidence type="ECO:0000256" key="1">
    <source>
        <dbReference type="SAM" id="MobiDB-lite"/>
    </source>
</evidence>
<organism evidence="2 3">
    <name type="scientific">Fusarium torreyae</name>
    <dbReference type="NCBI Taxonomy" id="1237075"/>
    <lineage>
        <taxon>Eukaryota</taxon>
        <taxon>Fungi</taxon>
        <taxon>Dikarya</taxon>
        <taxon>Ascomycota</taxon>
        <taxon>Pezizomycotina</taxon>
        <taxon>Sordariomycetes</taxon>
        <taxon>Hypocreomycetidae</taxon>
        <taxon>Hypocreales</taxon>
        <taxon>Nectriaceae</taxon>
        <taxon>Fusarium</taxon>
    </lineage>
</organism>
<reference evidence="2" key="1">
    <citation type="submission" date="2022-09" db="EMBL/GenBank/DDBJ databases">
        <title>Fusarium specimens isolated from Avocado Roots.</title>
        <authorList>
            <person name="Stajich J."/>
            <person name="Roper C."/>
            <person name="Heimlech-Rivalta G."/>
        </authorList>
    </citation>
    <scope>NUCLEOTIDE SEQUENCE</scope>
    <source>
        <strain evidence="2">CF00136</strain>
    </source>
</reference>
<proteinExistence type="predicted"/>
<protein>
    <submittedName>
        <fullName evidence="2">Uncharacterized protein</fullName>
    </submittedName>
</protein>
<name>A0A9W8RM09_9HYPO</name>
<comment type="caution">
    <text evidence="2">The sequence shown here is derived from an EMBL/GenBank/DDBJ whole genome shotgun (WGS) entry which is preliminary data.</text>
</comment>